<dbReference type="InParanoid" id="A0A0C3EWU7"/>
<dbReference type="HOGENOM" id="CLU_025588_0_0_1"/>
<gene>
    <name evidence="2" type="ORF">PILCRDRAFT_12355</name>
</gene>
<protein>
    <submittedName>
        <fullName evidence="2">Uncharacterized protein</fullName>
    </submittedName>
</protein>
<evidence type="ECO:0000313" key="3">
    <source>
        <dbReference type="Proteomes" id="UP000054166"/>
    </source>
</evidence>
<reference evidence="2 3" key="1">
    <citation type="submission" date="2014-04" db="EMBL/GenBank/DDBJ databases">
        <authorList>
            <consortium name="DOE Joint Genome Institute"/>
            <person name="Kuo A."/>
            <person name="Tarkka M."/>
            <person name="Buscot F."/>
            <person name="Kohler A."/>
            <person name="Nagy L.G."/>
            <person name="Floudas D."/>
            <person name="Copeland A."/>
            <person name="Barry K.W."/>
            <person name="Cichocki N."/>
            <person name="Veneault-Fourrey C."/>
            <person name="LaButti K."/>
            <person name="Lindquist E.A."/>
            <person name="Lipzen A."/>
            <person name="Lundell T."/>
            <person name="Morin E."/>
            <person name="Murat C."/>
            <person name="Sun H."/>
            <person name="Tunlid A."/>
            <person name="Henrissat B."/>
            <person name="Grigoriev I.V."/>
            <person name="Hibbett D.S."/>
            <person name="Martin F."/>
            <person name="Nordberg H.P."/>
            <person name="Cantor M.N."/>
            <person name="Hua S.X."/>
        </authorList>
    </citation>
    <scope>NUCLEOTIDE SEQUENCE [LARGE SCALE GENOMIC DNA]</scope>
    <source>
        <strain evidence="2 3">F 1598</strain>
    </source>
</reference>
<dbReference type="OrthoDB" id="2910749at2759"/>
<proteinExistence type="predicted"/>
<dbReference type="AlphaFoldDB" id="A0A0C3EWU7"/>
<dbReference type="Proteomes" id="UP000054166">
    <property type="component" value="Unassembled WGS sequence"/>
</dbReference>
<keyword evidence="3" id="KW-1185">Reference proteome</keyword>
<evidence type="ECO:0000313" key="2">
    <source>
        <dbReference type="EMBL" id="KIM76990.1"/>
    </source>
</evidence>
<dbReference type="EMBL" id="KN833029">
    <property type="protein sequence ID" value="KIM76990.1"/>
    <property type="molecule type" value="Genomic_DNA"/>
</dbReference>
<organism evidence="2 3">
    <name type="scientific">Piloderma croceum (strain F 1598)</name>
    <dbReference type="NCBI Taxonomy" id="765440"/>
    <lineage>
        <taxon>Eukaryota</taxon>
        <taxon>Fungi</taxon>
        <taxon>Dikarya</taxon>
        <taxon>Basidiomycota</taxon>
        <taxon>Agaricomycotina</taxon>
        <taxon>Agaricomycetes</taxon>
        <taxon>Agaricomycetidae</taxon>
        <taxon>Atheliales</taxon>
        <taxon>Atheliaceae</taxon>
        <taxon>Piloderma</taxon>
    </lineage>
</organism>
<reference evidence="3" key="2">
    <citation type="submission" date="2015-01" db="EMBL/GenBank/DDBJ databases">
        <title>Evolutionary Origins and Diversification of the Mycorrhizal Mutualists.</title>
        <authorList>
            <consortium name="DOE Joint Genome Institute"/>
            <consortium name="Mycorrhizal Genomics Consortium"/>
            <person name="Kohler A."/>
            <person name="Kuo A."/>
            <person name="Nagy L.G."/>
            <person name="Floudas D."/>
            <person name="Copeland A."/>
            <person name="Barry K.W."/>
            <person name="Cichocki N."/>
            <person name="Veneault-Fourrey C."/>
            <person name="LaButti K."/>
            <person name="Lindquist E.A."/>
            <person name="Lipzen A."/>
            <person name="Lundell T."/>
            <person name="Morin E."/>
            <person name="Murat C."/>
            <person name="Riley R."/>
            <person name="Ohm R."/>
            <person name="Sun H."/>
            <person name="Tunlid A."/>
            <person name="Henrissat B."/>
            <person name="Grigoriev I.V."/>
            <person name="Hibbett D.S."/>
            <person name="Martin F."/>
        </authorList>
    </citation>
    <scope>NUCLEOTIDE SEQUENCE [LARGE SCALE GENOMIC DNA]</scope>
    <source>
        <strain evidence="3">F 1598</strain>
    </source>
</reference>
<evidence type="ECO:0000256" key="1">
    <source>
        <dbReference type="SAM" id="MobiDB-lite"/>
    </source>
</evidence>
<feature type="compositionally biased region" description="Basic residues" evidence="1">
    <location>
        <begin position="334"/>
        <end position="343"/>
    </location>
</feature>
<accession>A0A0C3EWU7</accession>
<name>A0A0C3EWU7_PILCF</name>
<sequence>MAPYARWVKESFKQTLIDACKEYLDTNNRGNEKTRSKLITHVADEIGAIAKDKTEDVPDNLEKCVWIWLGNYAAGHAKDARPSKSKADTHGHPTSLKTWTAKLVCTHLFADRISNEQKRLSDDREKDIGKYRATLSTVFEELSDEEVKHCEETAVKWNTEPLPDEIQHKLSKTIPTEVTDFLKFMNHRTGASFIAFATYNDEDGQQTYARYETDKLQFFAFKPEYWKGPNNIQDLWKTFNLEHTEEADGEETLESDEDGYPILPGNVLELRLSRQKASHPDSDHKLQEPSYMKSDAVDAWLKHWLKLQKRNKRPLILKDGSDEARPNPTTPSKGKAKASKGKAKASTDDDKSDEEEVQEERNDQSDNGDIPEDKNDQSKVLPPTPLSASETRMGRRAFLATLSKDKNYQKLLLLICAANDGDLLEGNPPAWASWKSDAPFLPNAFYKTKSPSSLSALLKWISTDPIMADNNMLASYNQVELVILAIGLAFRGLWISQFPESYADVPHYIINSPYPFSQYEQLSHSIHDLIAGYADVVQELEVAYSKTKRSKPTANATNAAADGVENEDEVGGSGIKGDAATKKPGGGHRRPPGLTGVPTTLQHLREEVGLAGEPWETMGVEWQALGLLWLHTDTALIRSA</sequence>
<feature type="region of interest" description="Disordered" evidence="1">
    <location>
        <begin position="315"/>
        <end position="388"/>
    </location>
</feature>
<feature type="region of interest" description="Disordered" evidence="1">
    <location>
        <begin position="548"/>
        <end position="598"/>
    </location>
</feature>